<feature type="non-terminal residue" evidence="1">
    <location>
        <position position="1"/>
    </location>
</feature>
<name>A0A392UN45_9FABA</name>
<proteinExistence type="predicted"/>
<sequence length="77" mass="8399">GAVEEEVGSNVVQVEDGSNVEVEDGSHVDNAVLEEAESSVDRVIQVDDGRHVEAAVDHHVDREIDDLVSDMREESML</sequence>
<comment type="caution">
    <text evidence="1">The sequence shown here is derived from an EMBL/GenBank/DDBJ whole genome shotgun (WGS) entry which is preliminary data.</text>
</comment>
<dbReference type="Proteomes" id="UP000265520">
    <property type="component" value="Unassembled WGS sequence"/>
</dbReference>
<evidence type="ECO:0000313" key="2">
    <source>
        <dbReference type="Proteomes" id="UP000265520"/>
    </source>
</evidence>
<evidence type="ECO:0000313" key="1">
    <source>
        <dbReference type="EMBL" id="MCI75063.1"/>
    </source>
</evidence>
<accession>A0A392UN45</accession>
<keyword evidence="2" id="KW-1185">Reference proteome</keyword>
<reference evidence="1 2" key="1">
    <citation type="journal article" date="2018" name="Front. Plant Sci.">
        <title>Red Clover (Trifolium pratense) and Zigzag Clover (T. medium) - A Picture of Genomic Similarities and Differences.</title>
        <authorList>
            <person name="Dluhosova J."/>
            <person name="Istvanek J."/>
            <person name="Nedelnik J."/>
            <person name="Repkova J."/>
        </authorList>
    </citation>
    <scope>NUCLEOTIDE SEQUENCE [LARGE SCALE GENOMIC DNA]</scope>
    <source>
        <strain evidence="2">cv. 10/8</strain>
        <tissue evidence="1">Leaf</tissue>
    </source>
</reference>
<dbReference type="AlphaFoldDB" id="A0A392UN45"/>
<protein>
    <submittedName>
        <fullName evidence="1">Chloroplast protein import component Toc159</fullName>
    </submittedName>
</protein>
<feature type="non-terminal residue" evidence="1">
    <location>
        <position position="77"/>
    </location>
</feature>
<organism evidence="1 2">
    <name type="scientific">Trifolium medium</name>
    <dbReference type="NCBI Taxonomy" id="97028"/>
    <lineage>
        <taxon>Eukaryota</taxon>
        <taxon>Viridiplantae</taxon>
        <taxon>Streptophyta</taxon>
        <taxon>Embryophyta</taxon>
        <taxon>Tracheophyta</taxon>
        <taxon>Spermatophyta</taxon>
        <taxon>Magnoliopsida</taxon>
        <taxon>eudicotyledons</taxon>
        <taxon>Gunneridae</taxon>
        <taxon>Pentapetalae</taxon>
        <taxon>rosids</taxon>
        <taxon>fabids</taxon>
        <taxon>Fabales</taxon>
        <taxon>Fabaceae</taxon>
        <taxon>Papilionoideae</taxon>
        <taxon>50 kb inversion clade</taxon>
        <taxon>NPAAA clade</taxon>
        <taxon>Hologalegina</taxon>
        <taxon>IRL clade</taxon>
        <taxon>Trifolieae</taxon>
        <taxon>Trifolium</taxon>
    </lineage>
</organism>
<dbReference type="EMBL" id="LXQA010874292">
    <property type="protein sequence ID" value="MCI75063.1"/>
    <property type="molecule type" value="Genomic_DNA"/>
</dbReference>